<dbReference type="Proteomes" id="UP000887576">
    <property type="component" value="Unplaced"/>
</dbReference>
<accession>A0AC34RMN8</accession>
<organism evidence="1 2">
    <name type="scientific">Panagrolaimus sp. JU765</name>
    <dbReference type="NCBI Taxonomy" id="591449"/>
    <lineage>
        <taxon>Eukaryota</taxon>
        <taxon>Metazoa</taxon>
        <taxon>Ecdysozoa</taxon>
        <taxon>Nematoda</taxon>
        <taxon>Chromadorea</taxon>
        <taxon>Rhabditida</taxon>
        <taxon>Tylenchina</taxon>
        <taxon>Panagrolaimomorpha</taxon>
        <taxon>Panagrolaimoidea</taxon>
        <taxon>Panagrolaimidae</taxon>
        <taxon>Panagrolaimus</taxon>
    </lineage>
</organism>
<protein>
    <submittedName>
        <fullName evidence="2">BTB domain-containing protein</fullName>
    </submittedName>
</protein>
<evidence type="ECO:0000313" key="1">
    <source>
        <dbReference type="Proteomes" id="UP000887576"/>
    </source>
</evidence>
<dbReference type="WBParaSite" id="JU765_v2.g8354.t1">
    <property type="protein sequence ID" value="JU765_v2.g8354.t1"/>
    <property type="gene ID" value="JU765_v2.g8354"/>
</dbReference>
<name>A0AC34RMN8_9BILA</name>
<proteinExistence type="predicted"/>
<evidence type="ECO:0000313" key="2">
    <source>
        <dbReference type="WBParaSite" id="JU765_v2.g8354.t1"/>
    </source>
</evidence>
<reference evidence="2" key="1">
    <citation type="submission" date="2022-11" db="UniProtKB">
        <authorList>
            <consortium name="WormBaseParasite"/>
        </authorList>
    </citation>
    <scope>IDENTIFICATION</scope>
</reference>
<sequence length="259" mass="30449">MLTSRCHGKKENNFELYLHVDSARPIYVDFECKINEIKESYFNQLFDSNLTSWGWFKFGTKEELFVDRVMTIEWTVKLKSEPSLSFGNIGADLLDEEQFSDFTICCGEKEFKVHKNVLAAASPVFSAMFKQDCQEAAENKVDITDFDADIVELGIKFIYERELLMNLNYEKVMKLWDFADKYDLRGKDRIDEWLLCNIKNETVCLIANFAKKKEIKKVYDKCVKFCVKEFNKIYTFDNFEQFDAEIVKEILVKKLSVNT</sequence>